<reference evidence="12 13" key="1">
    <citation type="journal article" date="2020" name="Biotechnol. Biofuels">
        <title>New insights from the biogas microbiome by comprehensive genome-resolved metagenomics of nearly 1600 species originating from multiple anaerobic digesters.</title>
        <authorList>
            <person name="Campanaro S."/>
            <person name="Treu L."/>
            <person name="Rodriguez-R L.M."/>
            <person name="Kovalovszki A."/>
            <person name="Ziels R.M."/>
            <person name="Maus I."/>
            <person name="Zhu X."/>
            <person name="Kougias P.G."/>
            <person name="Basile A."/>
            <person name="Luo G."/>
            <person name="Schluter A."/>
            <person name="Konstantinidis K.T."/>
            <person name="Angelidaki I."/>
        </authorList>
    </citation>
    <scope>NUCLEOTIDE SEQUENCE [LARGE SCALE GENOMIC DNA]</scope>
    <source>
        <strain evidence="12">AS06rmzACSIP_256</strain>
    </source>
</reference>
<accession>A0A7X7LY23</accession>
<dbReference type="InterPro" id="IPR001867">
    <property type="entry name" value="OmpR/PhoB-type_DNA-bd"/>
</dbReference>
<evidence type="ECO:0000256" key="3">
    <source>
        <dbReference type="ARBA" id="ARBA00022553"/>
    </source>
</evidence>
<organism evidence="12 13">
    <name type="scientific">Thauera phenolivorans</name>
    <dbReference type="NCBI Taxonomy" id="1792543"/>
    <lineage>
        <taxon>Bacteria</taxon>
        <taxon>Pseudomonadati</taxon>
        <taxon>Pseudomonadota</taxon>
        <taxon>Betaproteobacteria</taxon>
        <taxon>Rhodocyclales</taxon>
        <taxon>Zoogloeaceae</taxon>
        <taxon>Thauera</taxon>
    </lineage>
</organism>
<feature type="domain" description="OmpR/PhoB-type" evidence="11">
    <location>
        <begin position="137"/>
        <end position="236"/>
    </location>
</feature>
<feature type="domain" description="Response regulatory" evidence="10">
    <location>
        <begin position="11"/>
        <end position="125"/>
    </location>
</feature>
<evidence type="ECO:0000256" key="2">
    <source>
        <dbReference type="ARBA" id="ARBA00022490"/>
    </source>
</evidence>
<dbReference type="GO" id="GO:0000156">
    <property type="term" value="F:phosphorelay response regulator activity"/>
    <property type="evidence" value="ECO:0007669"/>
    <property type="project" value="TreeGrafter"/>
</dbReference>
<evidence type="ECO:0000256" key="7">
    <source>
        <dbReference type="ARBA" id="ARBA00023163"/>
    </source>
</evidence>
<dbReference type="EMBL" id="JAAYYV010000391">
    <property type="protein sequence ID" value="NLF55472.1"/>
    <property type="molecule type" value="Genomic_DNA"/>
</dbReference>
<dbReference type="PROSITE" id="PS50110">
    <property type="entry name" value="RESPONSE_REGULATORY"/>
    <property type="match status" value="1"/>
</dbReference>
<keyword evidence="7" id="KW-0804">Transcription</keyword>
<dbReference type="Proteomes" id="UP000536534">
    <property type="component" value="Unassembled WGS sequence"/>
</dbReference>
<evidence type="ECO:0000259" key="11">
    <source>
        <dbReference type="PROSITE" id="PS51755"/>
    </source>
</evidence>
<dbReference type="Gene3D" id="3.40.50.2300">
    <property type="match status" value="1"/>
</dbReference>
<evidence type="ECO:0000259" key="10">
    <source>
        <dbReference type="PROSITE" id="PS50110"/>
    </source>
</evidence>
<evidence type="ECO:0000256" key="4">
    <source>
        <dbReference type="ARBA" id="ARBA00023012"/>
    </source>
</evidence>
<evidence type="ECO:0000313" key="13">
    <source>
        <dbReference type="Proteomes" id="UP000536534"/>
    </source>
</evidence>
<keyword evidence="2" id="KW-0963">Cytoplasm</keyword>
<keyword evidence="6 9" id="KW-0238">DNA-binding</keyword>
<evidence type="ECO:0000256" key="8">
    <source>
        <dbReference type="PROSITE-ProRule" id="PRU00169"/>
    </source>
</evidence>
<dbReference type="GO" id="GO:0006355">
    <property type="term" value="P:regulation of DNA-templated transcription"/>
    <property type="evidence" value="ECO:0007669"/>
    <property type="project" value="InterPro"/>
</dbReference>
<dbReference type="PANTHER" id="PTHR48111:SF58">
    <property type="entry name" value="TORCAD OPERON TRANSCRIPTIONAL REGULATORY PROTEIN TORR"/>
    <property type="match status" value="1"/>
</dbReference>
<dbReference type="Gene3D" id="1.10.10.10">
    <property type="entry name" value="Winged helix-like DNA-binding domain superfamily/Winged helix DNA-binding domain"/>
    <property type="match status" value="1"/>
</dbReference>
<keyword evidence="5" id="KW-0805">Transcription regulation</keyword>
<evidence type="ECO:0000256" key="9">
    <source>
        <dbReference type="PROSITE-ProRule" id="PRU01091"/>
    </source>
</evidence>
<dbReference type="GO" id="GO:0032993">
    <property type="term" value="C:protein-DNA complex"/>
    <property type="evidence" value="ECO:0007669"/>
    <property type="project" value="TreeGrafter"/>
</dbReference>
<comment type="caution">
    <text evidence="12">The sequence shown here is derived from an EMBL/GenBank/DDBJ whole genome shotgun (WGS) entry which is preliminary data.</text>
</comment>
<dbReference type="AlphaFoldDB" id="A0A7X7LY23"/>
<dbReference type="GO" id="GO:0000976">
    <property type="term" value="F:transcription cis-regulatory region binding"/>
    <property type="evidence" value="ECO:0007669"/>
    <property type="project" value="TreeGrafter"/>
</dbReference>
<evidence type="ECO:0000313" key="12">
    <source>
        <dbReference type="EMBL" id="NLF55472.1"/>
    </source>
</evidence>
<dbReference type="Pfam" id="PF00486">
    <property type="entry name" value="Trans_reg_C"/>
    <property type="match status" value="1"/>
</dbReference>
<keyword evidence="4" id="KW-0902">Two-component regulatory system</keyword>
<dbReference type="CDD" id="cd00383">
    <property type="entry name" value="trans_reg_C"/>
    <property type="match status" value="1"/>
</dbReference>
<comment type="subcellular location">
    <subcellularLocation>
        <location evidence="1">Cytoplasm</location>
    </subcellularLocation>
</comment>
<keyword evidence="3 8" id="KW-0597">Phosphoprotein</keyword>
<dbReference type="Gene3D" id="6.10.250.690">
    <property type="match status" value="1"/>
</dbReference>
<feature type="DNA-binding region" description="OmpR/PhoB-type" evidence="9">
    <location>
        <begin position="137"/>
        <end position="236"/>
    </location>
</feature>
<dbReference type="InterPro" id="IPR036388">
    <property type="entry name" value="WH-like_DNA-bd_sf"/>
</dbReference>
<protein>
    <submittedName>
        <fullName evidence="12">Response regulator</fullName>
    </submittedName>
</protein>
<sequence length="243" mass="27004">MQGVRETSGPTLLVVDDDLVAQARLNAYFTQEGYRVLLAGNGVAFWQALGRNPVDLVLLDVNLPGQDGLSLARDLRARNPSIGIILVTSRSDDVDKVVGLEVGADDYVTKPFNPRELLARVKSLLRRTGEHRPAESEDVFGFAGWTLDLPRRRLCDAGGRELTLTRGEFEVLALLVRHPGEVIDRDRLSRAVSGRDWAPQDRTIDVLVRRLRGKIDEGRADSLIVTVRGEGYRLAVDSERRRA</sequence>
<feature type="modified residue" description="4-aspartylphosphate" evidence="8">
    <location>
        <position position="60"/>
    </location>
</feature>
<dbReference type="PANTHER" id="PTHR48111">
    <property type="entry name" value="REGULATOR OF RPOS"/>
    <property type="match status" value="1"/>
</dbReference>
<dbReference type="InterPro" id="IPR039420">
    <property type="entry name" value="WalR-like"/>
</dbReference>
<dbReference type="SMART" id="SM00862">
    <property type="entry name" value="Trans_reg_C"/>
    <property type="match status" value="1"/>
</dbReference>
<dbReference type="GO" id="GO:0005829">
    <property type="term" value="C:cytosol"/>
    <property type="evidence" value="ECO:0007669"/>
    <property type="project" value="TreeGrafter"/>
</dbReference>
<proteinExistence type="predicted"/>
<dbReference type="SMART" id="SM00448">
    <property type="entry name" value="REC"/>
    <property type="match status" value="1"/>
</dbReference>
<dbReference type="FunFam" id="1.10.10.10:FF:000099">
    <property type="entry name" value="Two-component system response regulator TorR"/>
    <property type="match status" value="1"/>
</dbReference>
<dbReference type="InterPro" id="IPR011006">
    <property type="entry name" value="CheY-like_superfamily"/>
</dbReference>
<evidence type="ECO:0000256" key="6">
    <source>
        <dbReference type="ARBA" id="ARBA00023125"/>
    </source>
</evidence>
<dbReference type="Pfam" id="PF00072">
    <property type="entry name" value="Response_reg"/>
    <property type="match status" value="1"/>
</dbReference>
<dbReference type="SUPFAM" id="SSF46894">
    <property type="entry name" value="C-terminal effector domain of the bipartite response regulators"/>
    <property type="match status" value="1"/>
</dbReference>
<name>A0A7X7LY23_9RHOO</name>
<evidence type="ECO:0000256" key="1">
    <source>
        <dbReference type="ARBA" id="ARBA00004496"/>
    </source>
</evidence>
<dbReference type="SUPFAM" id="SSF52172">
    <property type="entry name" value="CheY-like"/>
    <property type="match status" value="1"/>
</dbReference>
<dbReference type="PROSITE" id="PS51755">
    <property type="entry name" value="OMPR_PHOB"/>
    <property type="match status" value="1"/>
</dbReference>
<gene>
    <name evidence="12" type="ORF">GX576_13940</name>
</gene>
<evidence type="ECO:0000256" key="5">
    <source>
        <dbReference type="ARBA" id="ARBA00023015"/>
    </source>
</evidence>
<dbReference type="InterPro" id="IPR016032">
    <property type="entry name" value="Sig_transdc_resp-reg_C-effctor"/>
</dbReference>
<dbReference type="InterPro" id="IPR001789">
    <property type="entry name" value="Sig_transdc_resp-reg_receiver"/>
</dbReference>